<dbReference type="EMBL" id="JARFVB010000004">
    <property type="protein sequence ID" value="MDF0716258.1"/>
    <property type="molecule type" value="Genomic_DNA"/>
</dbReference>
<evidence type="ECO:0000313" key="1">
    <source>
        <dbReference type="EMBL" id="MDF0716258.1"/>
    </source>
</evidence>
<dbReference type="Proteomes" id="UP001221366">
    <property type="component" value="Unassembled WGS sequence"/>
</dbReference>
<protein>
    <submittedName>
        <fullName evidence="1">Uncharacterized protein</fullName>
    </submittedName>
</protein>
<keyword evidence="2" id="KW-1185">Reference proteome</keyword>
<dbReference type="RefSeq" id="WP_275615497.1">
    <property type="nucleotide sequence ID" value="NZ_JARFVB010000004.1"/>
</dbReference>
<proteinExistence type="predicted"/>
<accession>A0ABT5XYJ3</accession>
<sequence>MNARILSIYKISFLFLLLASCGKDDETLEINDFTKKRMIILEPYKNYPYSMMNVWVKGQVNDTILIRLNSLDSKPILKLSGKIDERWHTDYYGEGAKTIIFDPYKATQGNLEIKASL</sequence>
<gene>
    <name evidence="1" type="ORF">PY092_08880</name>
</gene>
<organism evidence="1 2">
    <name type="scientific">Flagellimonas yonaguniensis</name>
    <dbReference type="NCBI Taxonomy" id="3031325"/>
    <lineage>
        <taxon>Bacteria</taxon>
        <taxon>Pseudomonadati</taxon>
        <taxon>Bacteroidota</taxon>
        <taxon>Flavobacteriia</taxon>
        <taxon>Flavobacteriales</taxon>
        <taxon>Flavobacteriaceae</taxon>
        <taxon>Flagellimonas</taxon>
    </lineage>
</organism>
<comment type="caution">
    <text evidence="1">The sequence shown here is derived from an EMBL/GenBank/DDBJ whole genome shotgun (WGS) entry which is preliminary data.</text>
</comment>
<reference evidence="1 2" key="1">
    <citation type="submission" date="2023-03" db="EMBL/GenBank/DDBJ databases">
        <title>Muricauda XX sp. nov. and Muricauda XXX sp. nov., two novel species isolated from Okinawa Trough.</title>
        <authorList>
            <person name="Cao W."/>
            <person name="Deng X."/>
        </authorList>
    </citation>
    <scope>NUCLEOTIDE SEQUENCE [LARGE SCALE GENOMIC DNA]</scope>
    <source>
        <strain evidence="1 2">334s03</strain>
    </source>
</reference>
<name>A0ABT5XYJ3_9FLAO</name>
<dbReference type="PROSITE" id="PS51257">
    <property type="entry name" value="PROKAR_LIPOPROTEIN"/>
    <property type="match status" value="1"/>
</dbReference>
<evidence type="ECO:0000313" key="2">
    <source>
        <dbReference type="Proteomes" id="UP001221366"/>
    </source>
</evidence>